<dbReference type="OrthoDB" id="4181044at2"/>
<evidence type="ECO:0000313" key="2">
    <source>
        <dbReference type="Proteomes" id="UP000231791"/>
    </source>
</evidence>
<evidence type="ECO:0000313" key="1">
    <source>
        <dbReference type="EMBL" id="ATZ26311.1"/>
    </source>
</evidence>
<reference evidence="1 2" key="1">
    <citation type="submission" date="2017-11" db="EMBL/GenBank/DDBJ databases">
        <title>Complete genome sequence of Streptomyces lavendulae subsp. lavendulae CCM 3239 (formerly 'Streptomyces aureofaciens CCM 3239'), the producer of the angucycline-type antibiotic auricin.</title>
        <authorList>
            <person name="Busche T."/>
            <person name="Novakova R."/>
            <person name="Al'Dilaimi A."/>
            <person name="Homerova D."/>
            <person name="Feckova L."/>
            <person name="Rezuchova B."/>
            <person name="Mingyar E."/>
            <person name="Csolleiova D."/>
            <person name="Bekeova C."/>
            <person name="Winkler A."/>
            <person name="Sevcikova B."/>
            <person name="Kalinowski J."/>
            <person name="Kormanec J."/>
            <person name="Ruckert C."/>
        </authorList>
    </citation>
    <scope>NUCLEOTIDE SEQUENCE [LARGE SCALE GENOMIC DNA]</scope>
    <source>
        <strain evidence="1 2">CCM 3239</strain>
    </source>
</reference>
<name>A0A2K8PHV3_STRLA</name>
<accession>A0A2K8PHV3</accession>
<gene>
    <name evidence="1" type="ORF">SLAV_22485</name>
</gene>
<dbReference type="AlphaFoldDB" id="A0A2K8PHV3"/>
<keyword evidence="2" id="KW-1185">Reference proteome</keyword>
<sequence length="133" mass="14524">MSEEWATLDESRRAFMINAFEIDILPGVWGDLAEEDKELPVSALAAMLLELVDRGWVEVRRVAPWTAPDGTPGCQPGEPVPRAELPAVLADPDAWEYPPDGAEWIGALTLTETPEGWRVNRIGPDEAGYPAGT</sequence>
<dbReference type="RefSeq" id="WP_030231905.1">
    <property type="nucleotide sequence ID" value="NZ_CP024985.1"/>
</dbReference>
<dbReference type="EMBL" id="CP024985">
    <property type="protein sequence ID" value="ATZ26311.1"/>
    <property type="molecule type" value="Genomic_DNA"/>
</dbReference>
<proteinExistence type="predicted"/>
<organism evidence="1 2">
    <name type="scientific">Streptomyces lavendulae subsp. lavendulae</name>
    <dbReference type="NCBI Taxonomy" id="58340"/>
    <lineage>
        <taxon>Bacteria</taxon>
        <taxon>Bacillati</taxon>
        <taxon>Actinomycetota</taxon>
        <taxon>Actinomycetes</taxon>
        <taxon>Kitasatosporales</taxon>
        <taxon>Streptomycetaceae</taxon>
        <taxon>Streptomyces</taxon>
    </lineage>
</organism>
<protein>
    <submittedName>
        <fullName evidence="1">Uncharacterized protein</fullName>
    </submittedName>
</protein>
<dbReference type="GeneID" id="49385521"/>
<dbReference type="Proteomes" id="UP000231791">
    <property type="component" value="Chromosome"/>
</dbReference>
<dbReference type="KEGG" id="slx:SLAV_22485"/>